<comment type="caution">
    <text evidence="5">The sequence shown here is derived from an EMBL/GenBank/DDBJ whole genome shotgun (WGS) entry which is preliminary data.</text>
</comment>
<name>A0A9P5Z2L9_9AGAR</name>
<evidence type="ECO:0000256" key="3">
    <source>
        <dbReference type="ARBA" id="ARBA00022677"/>
    </source>
</evidence>
<dbReference type="GO" id="GO:0016298">
    <property type="term" value="F:lipase activity"/>
    <property type="evidence" value="ECO:0007669"/>
    <property type="project" value="InterPro"/>
</dbReference>
<evidence type="ECO:0000313" key="5">
    <source>
        <dbReference type="EMBL" id="KAF9479711.1"/>
    </source>
</evidence>
<reference evidence="5" key="1">
    <citation type="submission" date="2020-11" db="EMBL/GenBank/DDBJ databases">
        <authorList>
            <consortium name="DOE Joint Genome Institute"/>
            <person name="Ahrendt S."/>
            <person name="Riley R."/>
            <person name="Andreopoulos W."/>
            <person name="Labutti K."/>
            <person name="Pangilinan J."/>
            <person name="Ruiz-Duenas F.J."/>
            <person name="Barrasa J.M."/>
            <person name="Sanchez-Garcia M."/>
            <person name="Camarero S."/>
            <person name="Miyauchi S."/>
            <person name="Serrano A."/>
            <person name="Linde D."/>
            <person name="Babiker R."/>
            <person name="Drula E."/>
            <person name="Ayuso-Fernandez I."/>
            <person name="Pacheco R."/>
            <person name="Padilla G."/>
            <person name="Ferreira P."/>
            <person name="Barriuso J."/>
            <person name="Kellner H."/>
            <person name="Castanera R."/>
            <person name="Alfaro M."/>
            <person name="Ramirez L."/>
            <person name="Pisabarro A.G."/>
            <person name="Kuo A."/>
            <person name="Tritt A."/>
            <person name="Lipzen A."/>
            <person name="He G."/>
            <person name="Yan M."/>
            <person name="Ng V."/>
            <person name="Cullen D."/>
            <person name="Martin F."/>
            <person name="Rosso M.-N."/>
            <person name="Henrissat B."/>
            <person name="Hibbett D."/>
            <person name="Martinez A.T."/>
            <person name="Grigoriev I.V."/>
        </authorList>
    </citation>
    <scope>NUCLEOTIDE SEQUENCE</scope>
    <source>
        <strain evidence="5">CIRM-BRFM 674</strain>
    </source>
</reference>
<keyword evidence="6" id="KW-1185">Reference proteome</keyword>
<dbReference type="OrthoDB" id="448051at2759"/>
<sequence length="325" mass="35995">MSLPSFLSPLTRSANSAPGLTSHNAQFAHNGSLGSSHVLWWPTLSGKDPDALLFFIPGNPGLVDFYIPFLSAIHAQELSPNLAIVAKAHVGHYPGVTETAPMHRPEESLTIQIQASLELLGTVINFYKRKPRIIVIGHSVGSWISLQLLKAVPHEISATFLLFPTISNIADTPNGKLLFPIFHPLSRSILSSLSVVAKWIPHRFISFLYASWPQNQVQVLREFISSGRSITASLSMAHQEMKNIRALDTALLEGCKDKLYFYYAESDNWVGKEREALLQVIGPNNESAKIVYEQSGIPHAFCINHSDLVAKDCSSWINRILHETI</sequence>
<dbReference type="SUPFAM" id="SSF53474">
    <property type="entry name" value="alpha/beta-Hydrolases"/>
    <property type="match status" value="1"/>
</dbReference>
<comment type="similarity">
    <text evidence="2">Belongs to the AB hydrolase superfamily. LDAH family.</text>
</comment>
<dbReference type="Pfam" id="PF10230">
    <property type="entry name" value="LIDHydrolase"/>
    <property type="match status" value="1"/>
</dbReference>
<accession>A0A9P5Z2L9</accession>
<evidence type="ECO:0000256" key="4">
    <source>
        <dbReference type="ARBA" id="ARBA00022801"/>
    </source>
</evidence>
<protein>
    <recommendedName>
        <fullName evidence="7">Lipid droplet-associated hydrolase</fullName>
    </recommendedName>
</protein>
<evidence type="ECO:0008006" key="7">
    <source>
        <dbReference type="Google" id="ProtNLM"/>
    </source>
</evidence>
<evidence type="ECO:0000256" key="1">
    <source>
        <dbReference type="ARBA" id="ARBA00004502"/>
    </source>
</evidence>
<dbReference type="InterPro" id="IPR019363">
    <property type="entry name" value="LDAH"/>
</dbReference>
<keyword evidence="4" id="KW-0378">Hydrolase</keyword>
<dbReference type="Proteomes" id="UP000807469">
    <property type="component" value="Unassembled WGS sequence"/>
</dbReference>
<evidence type="ECO:0000256" key="2">
    <source>
        <dbReference type="ARBA" id="ARBA00008300"/>
    </source>
</evidence>
<organism evidence="5 6">
    <name type="scientific">Pholiota conissans</name>
    <dbReference type="NCBI Taxonomy" id="109636"/>
    <lineage>
        <taxon>Eukaryota</taxon>
        <taxon>Fungi</taxon>
        <taxon>Dikarya</taxon>
        <taxon>Basidiomycota</taxon>
        <taxon>Agaricomycotina</taxon>
        <taxon>Agaricomycetes</taxon>
        <taxon>Agaricomycetidae</taxon>
        <taxon>Agaricales</taxon>
        <taxon>Agaricineae</taxon>
        <taxon>Strophariaceae</taxon>
        <taxon>Pholiota</taxon>
    </lineage>
</organism>
<dbReference type="PANTHER" id="PTHR13390:SF0">
    <property type="entry name" value="LIPID DROPLET-ASSOCIATED HYDROLASE"/>
    <property type="match status" value="1"/>
</dbReference>
<dbReference type="EMBL" id="MU155207">
    <property type="protein sequence ID" value="KAF9479711.1"/>
    <property type="molecule type" value="Genomic_DNA"/>
</dbReference>
<dbReference type="InterPro" id="IPR029058">
    <property type="entry name" value="AB_hydrolase_fold"/>
</dbReference>
<proteinExistence type="inferred from homology"/>
<evidence type="ECO:0000313" key="6">
    <source>
        <dbReference type="Proteomes" id="UP000807469"/>
    </source>
</evidence>
<keyword evidence="3" id="KW-0551">Lipid droplet</keyword>
<dbReference type="PANTHER" id="PTHR13390">
    <property type="entry name" value="LIPASE"/>
    <property type="match status" value="1"/>
</dbReference>
<dbReference type="GO" id="GO:0019915">
    <property type="term" value="P:lipid storage"/>
    <property type="evidence" value="ECO:0007669"/>
    <property type="project" value="InterPro"/>
</dbReference>
<dbReference type="AlphaFoldDB" id="A0A9P5Z2L9"/>
<dbReference type="Gene3D" id="3.40.50.1820">
    <property type="entry name" value="alpha/beta hydrolase"/>
    <property type="match status" value="1"/>
</dbReference>
<gene>
    <name evidence="5" type="ORF">BDN70DRAFT_878464</name>
</gene>
<comment type="subcellular location">
    <subcellularLocation>
        <location evidence="1">Lipid droplet</location>
    </subcellularLocation>
</comment>
<dbReference type="GO" id="GO:0005811">
    <property type="term" value="C:lipid droplet"/>
    <property type="evidence" value="ECO:0007669"/>
    <property type="project" value="UniProtKB-SubCell"/>
</dbReference>